<reference evidence="4" key="2">
    <citation type="journal article" date="2020" name="Microorganisms">
        <title>Osmotic Adaptation and Compatible Solute Biosynthesis of Phototrophic Bacteria as Revealed from Genome Analyses.</title>
        <authorList>
            <person name="Imhoff J.F."/>
            <person name="Rahn T."/>
            <person name="Kunzel S."/>
            <person name="Keller A."/>
            <person name="Neulinger S.C."/>
        </authorList>
    </citation>
    <scope>NUCLEOTIDE SEQUENCE</scope>
    <source>
        <strain evidence="4">DSM 4395</strain>
    </source>
</reference>
<dbReference type="Gene3D" id="3.40.50.720">
    <property type="entry name" value="NAD(P)-binding Rossmann-like Domain"/>
    <property type="match status" value="1"/>
</dbReference>
<protein>
    <submittedName>
        <fullName evidence="4">Potassium transporter</fullName>
    </submittedName>
</protein>
<name>A0AAJ0UGK5_HALSE</name>
<comment type="caution">
    <text evidence="4">The sequence shown here is derived from an EMBL/GenBank/DDBJ whole genome shotgun (WGS) entry which is preliminary data.</text>
</comment>
<keyword evidence="5" id="KW-1185">Reference proteome</keyword>
<organism evidence="4 5">
    <name type="scientific">Halochromatium salexigens</name>
    <name type="common">Chromatium salexigens</name>
    <dbReference type="NCBI Taxonomy" id="49447"/>
    <lineage>
        <taxon>Bacteria</taxon>
        <taxon>Pseudomonadati</taxon>
        <taxon>Pseudomonadota</taxon>
        <taxon>Gammaproteobacteria</taxon>
        <taxon>Chromatiales</taxon>
        <taxon>Chromatiaceae</taxon>
        <taxon>Halochromatium</taxon>
    </lineage>
</organism>
<dbReference type="PANTHER" id="PTHR43833:SF5">
    <property type="entry name" value="TRK SYSTEM POTASSIUM UPTAKE PROTEIN TRKA"/>
    <property type="match status" value="1"/>
</dbReference>
<keyword evidence="1" id="KW-0813">Transport</keyword>
<dbReference type="InterPro" id="IPR036721">
    <property type="entry name" value="RCK_C_sf"/>
</dbReference>
<sequence length="224" mass="24939">MRAAFIGSNSLTLSTAELLLEDGREVIIIERDRNRIDALSERIDAGFVHGDGTLPDVLRDAEPENTDVLFCLMESDQTNILAGLIGRSLGFARVVPRVNDPQFQRIAAELGLEDSIMPNRAVAAHLKQMLSGGKSLELSSVIRGEAAIFSLSAEETERGPIDDLDLPERTRVVCLYRNEHFFLPHEVKAIKPRDEVILITSHQQLPKLEQRFERSEAGDQLKAD</sequence>
<evidence type="ECO:0000256" key="1">
    <source>
        <dbReference type="ARBA" id="ARBA00022448"/>
    </source>
</evidence>
<dbReference type="InterPro" id="IPR036291">
    <property type="entry name" value="NAD(P)-bd_dom_sf"/>
</dbReference>
<keyword evidence="2" id="KW-0406">Ion transport</keyword>
<gene>
    <name evidence="4" type="ORF">CCR82_11285</name>
</gene>
<dbReference type="AlphaFoldDB" id="A0AAJ0UGK5"/>
<proteinExistence type="predicted"/>
<dbReference type="PROSITE" id="PS51201">
    <property type="entry name" value="RCK_N"/>
    <property type="match status" value="1"/>
</dbReference>
<dbReference type="EMBL" id="NHSF01000059">
    <property type="protein sequence ID" value="MBK5931090.1"/>
    <property type="molecule type" value="Genomic_DNA"/>
</dbReference>
<dbReference type="PANTHER" id="PTHR43833">
    <property type="entry name" value="POTASSIUM CHANNEL PROTEIN 2-RELATED-RELATED"/>
    <property type="match status" value="1"/>
</dbReference>
<dbReference type="SUPFAM" id="SSF51735">
    <property type="entry name" value="NAD(P)-binding Rossmann-fold domains"/>
    <property type="match status" value="1"/>
</dbReference>
<evidence type="ECO:0000256" key="2">
    <source>
        <dbReference type="ARBA" id="ARBA00023065"/>
    </source>
</evidence>
<feature type="domain" description="RCK N-terminal" evidence="3">
    <location>
        <begin position="1"/>
        <end position="117"/>
    </location>
</feature>
<dbReference type="Proteomes" id="UP001296967">
    <property type="component" value="Unassembled WGS sequence"/>
</dbReference>
<dbReference type="GO" id="GO:0006813">
    <property type="term" value="P:potassium ion transport"/>
    <property type="evidence" value="ECO:0007669"/>
    <property type="project" value="InterPro"/>
</dbReference>
<dbReference type="RefSeq" id="WP_201245903.1">
    <property type="nucleotide sequence ID" value="NZ_NHSF01000059.1"/>
</dbReference>
<reference evidence="4" key="1">
    <citation type="submission" date="2017-05" db="EMBL/GenBank/DDBJ databases">
        <authorList>
            <person name="Imhoff J.F."/>
            <person name="Rahn T."/>
            <person name="Kuenzel S."/>
            <person name="Neulinger S.C."/>
        </authorList>
    </citation>
    <scope>NUCLEOTIDE SEQUENCE</scope>
    <source>
        <strain evidence="4">DSM 4395</strain>
    </source>
</reference>
<evidence type="ECO:0000259" key="3">
    <source>
        <dbReference type="PROSITE" id="PS51201"/>
    </source>
</evidence>
<dbReference type="Pfam" id="PF02254">
    <property type="entry name" value="TrkA_N"/>
    <property type="match status" value="1"/>
</dbReference>
<dbReference type="InterPro" id="IPR050721">
    <property type="entry name" value="Trk_Ktr_HKT_K-transport"/>
</dbReference>
<evidence type="ECO:0000313" key="5">
    <source>
        <dbReference type="Proteomes" id="UP001296967"/>
    </source>
</evidence>
<dbReference type="InterPro" id="IPR003148">
    <property type="entry name" value="RCK_N"/>
</dbReference>
<evidence type="ECO:0000313" key="4">
    <source>
        <dbReference type="EMBL" id="MBK5931090.1"/>
    </source>
</evidence>
<accession>A0AAJ0UGK5</accession>
<dbReference type="Gene3D" id="3.30.70.1450">
    <property type="entry name" value="Regulator of K+ conductance, C-terminal domain"/>
    <property type="match status" value="1"/>
</dbReference>